<comment type="function">
    <text evidence="1">Conjugation of reduced glutathione to a wide number of exogenous and endogenous hydrophobic electrophiles.</text>
</comment>
<dbReference type="InterPro" id="IPR010987">
    <property type="entry name" value="Glutathione-S-Trfase_C-like"/>
</dbReference>
<feature type="domain" description="GST N-terminal" evidence="6">
    <location>
        <begin position="30"/>
        <end position="124"/>
    </location>
</feature>
<keyword evidence="9" id="KW-1185">Reference proteome</keyword>
<protein>
    <recommendedName>
        <fullName evidence="3">glutathione transferase</fullName>
        <ecNumber evidence="3">2.5.1.18</ecNumber>
    </recommendedName>
</protein>
<evidence type="ECO:0000256" key="4">
    <source>
        <dbReference type="ARBA" id="ARBA00022679"/>
    </source>
</evidence>
<dbReference type="OrthoDB" id="410118at2759"/>
<evidence type="ECO:0000313" key="8">
    <source>
        <dbReference type="EMBL" id="KAG7346708.1"/>
    </source>
</evidence>
<dbReference type="Pfam" id="PF14497">
    <property type="entry name" value="GST_C_3"/>
    <property type="match status" value="1"/>
</dbReference>
<dbReference type="Proteomes" id="UP000693970">
    <property type="component" value="Unassembled WGS sequence"/>
</dbReference>
<gene>
    <name evidence="8" type="ORF">IV203_005777</name>
</gene>
<accession>A0A9K3PGP0</accession>
<evidence type="ECO:0000256" key="5">
    <source>
        <dbReference type="ARBA" id="ARBA00047960"/>
    </source>
</evidence>
<reference evidence="8" key="1">
    <citation type="journal article" date="2021" name="Sci. Rep.">
        <title>Diploid genomic architecture of Nitzschia inconspicua, an elite biomass production diatom.</title>
        <authorList>
            <person name="Oliver A."/>
            <person name="Podell S."/>
            <person name="Pinowska A."/>
            <person name="Traller J.C."/>
            <person name="Smith S.R."/>
            <person name="McClure R."/>
            <person name="Beliaev A."/>
            <person name="Bohutskyi P."/>
            <person name="Hill E.A."/>
            <person name="Rabines A."/>
            <person name="Zheng H."/>
            <person name="Allen L.Z."/>
            <person name="Kuo A."/>
            <person name="Grigoriev I.V."/>
            <person name="Allen A.E."/>
            <person name="Hazlebeck D."/>
            <person name="Allen E.E."/>
        </authorList>
    </citation>
    <scope>NUCLEOTIDE SEQUENCE</scope>
    <source>
        <strain evidence="8">Hildebrandi</strain>
    </source>
</reference>
<dbReference type="InterPro" id="IPR004045">
    <property type="entry name" value="Glutathione_S-Trfase_N"/>
</dbReference>
<evidence type="ECO:0000259" key="6">
    <source>
        <dbReference type="PROSITE" id="PS50404"/>
    </source>
</evidence>
<dbReference type="GO" id="GO:0004364">
    <property type="term" value="F:glutathione transferase activity"/>
    <property type="evidence" value="ECO:0007669"/>
    <property type="project" value="UniProtKB-EC"/>
</dbReference>
<dbReference type="AlphaFoldDB" id="A0A9K3PGP0"/>
<dbReference type="EC" id="2.5.1.18" evidence="3"/>
<keyword evidence="4" id="KW-0808">Transferase</keyword>
<evidence type="ECO:0000256" key="3">
    <source>
        <dbReference type="ARBA" id="ARBA00012452"/>
    </source>
</evidence>
<dbReference type="PANTHER" id="PTHR11571">
    <property type="entry name" value="GLUTATHIONE S-TRANSFERASE"/>
    <property type="match status" value="1"/>
</dbReference>
<evidence type="ECO:0000256" key="1">
    <source>
        <dbReference type="ARBA" id="ARBA00003701"/>
    </source>
</evidence>
<dbReference type="PROSITE" id="PS50405">
    <property type="entry name" value="GST_CTER"/>
    <property type="match status" value="1"/>
</dbReference>
<dbReference type="PROSITE" id="PS50404">
    <property type="entry name" value="GST_NTER"/>
    <property type="match status" value="1"/>
</dbReference>
<sequence length="306" mass="35750">MSTLKIKNRLKPDTAYKIAYGDKDEDLEEPRFILGYWSIRGLAAPLRMMLAAAEVNHWIIMYDVTEEKEEGWGKDSYLNEKEWLREEYNPLMNCPFVVDCANERVIVQTNAIFSFLGRELNMLGETPDDQVKCEELLCEVMDIRNQMVRFAYASSKENDKSDAELLMNSSGPVSRGFDKLEVYMKRSQFKFLVGDRPSAPDFHLWEMMDQFIHMCRFYNLDAPFHSGHRGCLFSYYSRLQSLPNVKVYMESDLHKDVPFNNPYARFGSWPGSCGQYRREGTTPWKSKGVVTIQRERTNESGRKRKI</sequence>
<dbReference type="EMBL" id="JAGRRH010000021">
    <property type="protein sequence ID" value="KAG7346708.1"/>
    <property type="molecule type" value="Genomic_DNA"/>
</dbReference>
<reference evidence="8" key="2">
    <citation type="submission" date="2021-04" db="EMBL/GenBank/DDBJ databases">
        <authorList>
            <person name="Podell S."/>
        </authorList>
    </citation>
    <scope>NUCLEOTIDE SEQUENCE</scope>
    <source>
        <strain evidence="8">Hildebrandi</strain>
    </source>
</reference>
<comment type="similarity">
    <text evidence="2">Belongs to the GST superfamily. Mu family.</text>
</comment>
<organism evidence="8 9">
    <name type="scientific">Nitzschia inconspicua</name>
    <dbReference type="NCBI Taxonomy" id="303405"/>
    <lineage>
        <taxon>Eukaryota</taxon>
        <taxon>Sar</taxon>
        <taxon>Stramenopiles</taxon>
        <taxon>Ochrophyta</taxon>
        <taxon>Bacillariophyta</taxon>
        <taxon>Bacillariophyceae</taxon>
        <taxon>Bacillariophycidae</taxon>
        <taxon>Bacillariales</taxon>
        <taxon>Bacillariaceae</taxon>
        <taxon>Nitzschia</taxon>
    </lineage>
</organism>
<evidence type="ECO:0000259" key="7">
    <source>
        <dbReference type="PROSITE" id="PS50405"/>
    </source>
</evidence>
<evidence type="ECO:0000313" key="9">
    <source>
        <dbReference type="Proteomes" id="UP000693970"/>
    </source>
</evidence>
<dbReference type="GO" id="GO:0006749">
    <property type="term" value="P:glutathione metabolic process"/>
    <property type="evidence" value="ECO:0007669"/>
    <property type="project" value="TreeGrafter"/>
</dbReference>
<evidence type="ECO:0000256" key="2">
    <source>
        <dbReference type="ARBA" id="ARBA00005861"/>
    </source>
</evidence>
<proteinExistence type="inferred from homology"/>
<comment type="caution">
    <text evidence="8">The sequence shown here is derived from an EMBL/GenBank/DDBJ whole genome shotgun (WGS) entry which is preliminary data.</text>
</comment>
<name>A0A9K3PGP0_9STRA</name>
<dbReference type="InterPro" id="IPR050213">
    <property type="entry name" value="GST_superfamily"/>
</dbReference>
<feature type="domain" description="GST C-terminal" evidence="7">
    <location>
        <begin position="126"/>
        <end position="259"/>
    </location>
</feature>
<dbReference type="PANTHER" id="PTHR11571:SF222">
    <property type="entry name" value="GLUTATHIONE TRANSFERASE"/>
    <property type="match status" value="1"/>
</dbReference>
<dbReference type="InterPro" id="IPR004046">
    <property type="entry name" value="GST_C"/>
</dbReference>
<comment type="catalytic activity">
    <reaction evidence="5">
        <text>RX + glutathione = an S-substituted glutathione + a halide anion + H(+)</text>
        <dbReference type="Rhea" id="RHEA:16437"/>
        <dbReference type="ChEBI" id="CHEBI:15378"/>
        <dbReference type="ChEBI" id="CHEBI:16042"/>
        <dbReference type="ChEBI" id="CHEBI:17792"/>
        <dbReference type="ChEBI" id="CHEBI:57925"/>
        <dbReference type="ChEBI" id="CHEBI:90779"/>
        <dbReference type="EC" id="2.5.1.18"/>
    </reaction>
</comment>